<dbReference type="EMBL" id="JAODUO010001734">
    <property type="protein sequence ID" value="KAK2159249.1"/>
    <property type="molecule type" value="Genomic_DNA"/>
</dbReference>
<reference evidence="1" key="1">
    <citation type="journal article" date="2023" name="Mol. Biol. Evol.">
        <title>Third-Generation Sequencing Reveals the Adaptive Role of the Epigenome in Three Deep-Sea Polychaetes.</title>
        <authorList>
            <person name="Perez M."/>
            <person name="Aroh O."/>
            <person name="Sun Y."/>
            <person name="Lan Y."/>
            <person name="Juniper S.K."/>
            <person name="Young C.R."/>
            <person name="Angers B."/>
            <person name="Qian P.Y."/>
        </authorList>
    </citation>
    <scope>NUCLEOTIDE SEQUENCE</scope>
    <source>
        <strain evidence="1">R07B-5</strain>
    </source>
</reference>
<dbReference type="AlphaFoldDB" id="A0AAD9N9P4"/>
<evidence type="ECO:0008006" key="3">
    <source>
        <dbReference type="Google" id="ProtNLM"/>
    </source>
</evidence>
<organism evidence="1 2">
    <name type="scientific">Ridgeia piscesae</name>
    <name type="common">Tubeworm</name>
    <dbReference type="NCBI Taxonomy" id="27915"/>
    <lineage>
        <taxon>Eukaryota</taxon>
        <taxon>Metazoa</taxon>
        <taxon>Spiralia</taxon>
        <taxon>Lophotrochozoa</taxon>
        <taxon>Annelida</taxon>
        <taxon>Polychaeta</taxon>
        <taxon>Sedentaria</taxon>
        <taxon>Canalipalpata</taxon>
        <taxon>Sabellida</taxon>
        <taxon>Siboglinidae</taxon>
        <taxon>Ridgeia</taxon>
    </lineage>
</organism>
<protein>
    <recommendedName>
        <fullName evidence="3">Lectin</fullName>
    </recommendedName>
</protein>
<comment type="caution">
    <text evidence="1">The sequence shown here is derived from an EMBL/GenBank/DDBJ whole genome shotgun (WGS) entry which is preliminary data.</text>
</comment>
<dbReference type="Proteomes" id="UP001209878">
    <property type="component" value="Unassembled WGS sequence"/>
</dbReference>
<dbReference type="Pfam" id="PF13385">
    <property type="entry name" value="Laminin_G_3"/>
    <property type="match status" value="1"/>
</dbReference>
<name>A0AAD9N9P4_RIDPI</name>
<evidence type="ECO:0000313" key="1">
    <source>
        <dbReference type="EMBL" id="KAK2159249.1"/>
    </source>
</evidence>
<accession>A0AAD9N9P4</accession>
<dbReference type="InterPro" id="IPR013320">
    <property type="entry name" value="ConA-like_dom_sf"/>
</dbReference>
<gene>
    <name evidence="1" type="ORF">NP493_1736g00014</name>
</gene>
<evidence type="ECO:0000313" key="2">
    <source>
        <dbReference type="Proteomes" id="UP001209878"/>
    </source>
</evidence>
<sequence length="199" mass="22289">MCITFDEPLLDWKRDFIASRGVWTKNFGVEIRKNCGLCGDCGSFLQSSKIEIPFFKNNAFFDLSVSVWFKRRGRGGCMPVIISNGDCEQATVQVNSLDDTTLVVTVKPCTGRVYQQTFSTDSQCDDWRHVVVTIKVNKVTEWGWAKVYIDGQKRGQGYLGGHLAPVWYPMSVGGSGCDACDNSFFTGYMDSVSDLMFYA</sequence>
<proteinExistence type="predicted"/>
<dbReference type="Gene3D" id="2.60.120.200">
    <property type="match status" value="1"/>
</dbReference>
<keyword evidence="2" id="KW-1185">Reference proteome</keyword>
<dbReference type="SUPFAM" id="SSF49899">
    <property type="entry name" value="Concanavalin A-like lectins/glucanases"/>
    <property type="match status" value="1"/>
</dbReference>